<dbReference type="PANTHER" id="PTHR34653">
    <property type="match status" value="1"/>
</dbReference>
<keyword evidence="8" id="KW-1185">Reference proteome</keyword>
<dbReference type="GO" id="GO:0009425">
    <property type="term" value="C:bacterial-type flagellum basal body"/>
    <property type="evidence" value="ECO:0007669"/>
    <property type="project" value="UniProtKB-SubCell"/>
</dbReference>
<dbReference type="GO" id="GO:0071973">
    <property type="term" value="P:bacterial-type flagellum-dependent cell motility"/>
    <property type="evidence" value="ECO:0007669"/>
    <property type="project" value="InterPro"/>
</dbReference>
<evidence type="ECO:0000256" key="1">
    <source>
        <dbReference type="ARBA" id="ARBA00004117"/>
    </source>
</evidence>
<evidence type="ECO:0000256" key="5">
    <source>
        <dbReference type="NCBIfam" id="TIGR00205"/>
    </source>
</evidence>
<dbReference type="RefSeq" id="WP_091468554.1">
    <property type="nucleotide sequence ID" value="NZ_FNFX01000001.1"/>
</dbReference>
<evidence type="ECO:0000256" key="6">
    <source>
        <dbReference type="SAM" id="MobiDB-lite"/>
    </source>
</evidence>
<dbReference type="PANTHER" id="PTHR34653:SF1">
    <property type="entry name" value="FLAGELLAR HOOK-BASAL BODY COMPLEX PROTEIN FLIE"/>
    <property type="match status" value="1"/>
</dbReference>
<dbReference type="Proteomes" id="UP000198629">
    <property type="component" value="Unassembled WGS sequence"/>
</dbReference>
<evidence type="ECO:0000313" key="8">
    <source>
        <dbReference type="Proteomes" id="UP000198629"/>
    </source>
</evidence>
<sequence length="123" mass="13019">MNAGGIDAQRISSMLAQLRAAAQKPEGLGAPATQALSQVQKPAAASPTSQVSFSDALKASLDQVNNMQLQSEKMGQDFAMGNDNVSLSDVMISGQKANIAFQATVQVRNKLVSAYQEMMNMQV</sequence>
<keyword evidence="7" id="KW-0969">Cilium</keyword>
<gene>
    <name evidence="4" type="primary">fliE</name>
    <name evidence="7" type="ORF">SAMN05192566_0223</name>
</gene>
<dbReference type="STRING" id="492660.SAMN05192566_0223"/>
<accession>A0A1G8ZCR1</accession>
<evidence type="ECO:0000313" key="7">
    <source>
        <dbReference type="EMBL" id="SDK12798.1"/>
    </source>
</evidence>
<dbReference type="GO" id="GO:0005198">
    <property type="term" value="F:structural molecule activity"/>
    <property type="evidence" value="ECO:0007669"/>
    <property type="project" value="UniProtKB-UniRule"/>
</dbReference>
<feature type="region of interest" description="Disordered" evidence="6">
    <location>
        <begin position="22"/>
        <end position="48"/>
    </location>
</feature>
<reference evidence="8" key="1">
    <citation type="submission" date="2016-10" db="EMBL/GenBank/DDBJ databases">
        <authorList>
            <person name="Varghese N."/>
            <person name="Submissions S."/>
        </authorList>
    </citation>
    <scope>NUCLEOTIDE SEQUENCE [LARGE SCALE GENOMIC DNA]</scope>
    <source>
        <strain evidence="8">CBMB127</strain>
    </source>
</reference>
<evidence type="ECO:0000256" key="4">
    <source>
        <dbReference type="HAMAP-Rule" id="MF_00724"/>
    </source>
</evidence>
<organism evidence="7 8">
    <name type="scientific">Methylophilus rhizosphaerae</name>
    <dbReference type="NCBI Taxonomy" id="492660"/>
    <lineage>
        <taxon>Bacteria</taxon>
        <taxon>Pseudomonadati</taxon>
        <taxon>Pseudomonadota</taxon>
        <taxon>Betaproteobacteria</taxon>
        <taxon>Nitrosomonadales</taxon>
        <taxon>Methylophilaceae</taxon>
        <taxon>Methylophilus</taxon>
    </lineage>
</organism>
<dbReference type="OrthoDB" id="8909229at2"/>
<proteinExistence type="inferred from homology"/>
<protein>
    <recommendedName>
        <fullName evidence="4 5">Flagellar hook-basal body complex protein FliE</fullName>
    </recommendedName>
</protein>
<feature type="compositionally biased region" description="Polar residues" evidence="6">
    <location>
        <begin position="34"/>
        <end position="48"/>
    </location>
</feature>
<dbReference type="AlphaFoldDB" id="A0A1G8ZCR1"/>
<evidence type="ECO:0000256" key="3">
    <source>
        <dbReference type="ARBA" id="ARBA00023143"/>
    </source>
</evidence>
<name>A0A1G8ZCR1_9PROT</name>
<dbReference type="NCBIfam" id="TIGR00205">
    <property type="entry name" value="fliE"/>
    <property type="match status" value="1"/>
</dbReference>
<keyword evidence="7" id="KW-0282">Flagellum</keyword>
<comment type="subcellular location">
    <subcellularLocation>
        <location evidence="1 4">Bacterial flagellum basal body</location>
    </subcellularLocation>
</comment>
<dbReference type="HAMAP" id="MF_00724">
    <property type="entry name" value="FliE"/>
    <property type="match status" value="1"/>
</dbReference>
<dbReference type="GO" id="GO:0003774">
    <property type="term" value="F:cytoskeletal motor activity"/>
    <property type="evidence" value="ECO:0007669"/>
    <property type="project" value="InterPro"/>
</dbReference>
<dbReference type="PRINTS" id="PR01006">
    <property type="entry name" value="FLGHOOKFLIE"/>
</dbReference>
<keyword evidence="3 4" id="KW-0975">Bacterial flagellum</keyword>
<evidence type="ECO:0000256" key="2">
    <source>
        <dbReference type="ARBA" id="ARBA00009272"/>
    </source>
</evidence>
<dbReference type="Pfam" id="PF02049">
    <property type="entry name" value="FliE"/>
    <property type="match status" value="1"/>
</dbReference>
<dbReference type="InterPro" id="IPR001624">
    <property type="entry name" value="FliE"/>
</dbReference>
<comment type="similarity">
    <text evidence="2 4">Belongs to the FliE family.</text>
</comment>
<keyword evidence="7" id="KW-0966">Cell projection</keyword>
<dbReference type="EMBL" id="FNFX01000001">
    <property type="protein sequence ID" value="SDK12798.1"/>
    <property type="molecule type" value="Genomic_DNA"/>
</dbReference>